<dbReference type="PANTHER" id="PTHR47165">
    <property type="entry name" value="OS03G0429900 PROTEIN"/>
    <property type="match status" value="1"/>
</dbReference>
<feature type="region of interest" description="Disordered" evidence="1">
    <location>
        <begin position="20"/>
        <end position="40"/>
    </location>
</feature>
<feature type="compositionally biased region" description="Low complexity" evidence="1">
    <location>
        <begin position="243"/>
        <end position="253"/>
    </location>
</feature>
<keyword evidence="3" id="KW-1185">Reference proteome</keyword>
<evidence type="ECO:0000313" key="2">
    <source>
        <dbReference type="EMBL" id="TVU10859.1"/>
    </source>
</evidence>
<feature type="compositionally biased region" description="Low complexity" evidence="1">
    <location>
        <begin position="275"/>
        <end position="286"/>
    </location>
</feature>
<organism evidence="2 3">
    <name type="scientific">Eragrostis curvula</name>
    <name type="common">weeping love grass</name>
    <dbReference type="NCBI Taxonomy" id="38414"/>
    <lineage>
        <taxon>Eukaryota</taxon>
        <taxon>Viridiplantae</taxon>
        <taxon>Streptophyta</taxon>
        <taxon>Embryophyta</taxon>
        <taxon>Tracheophyta</taxon>
        <taxon>Spermatophyta</taxon>
        <taxon>Magnoliopsida</taxon>
        <taxon>Liliopsida</taxon>
        <taxon>Poales</taxon>
        <taxon>Poaceae</taxon>
        <taxon>PACMAD clade</taxon>
        <taxon>Chloridoideae</taxon>
        <taxon>Eragrostideae</taxon>
        <taxon>Eragrostidinae</taxon>
        <taxon>Eragrostis</taxon>
    </lineage>
</organism>
<evidence type="ECO:0000313" key="3">
    <source>
        <dbReference type="Proteomes" id="UP000324897"/>
    </source>
</evidence>
<sequence length="338" mass="36136">MNGACRLNRPVQHRLRDPETLQQQVGTGGAGPGRRGEPQHVDLGAGDVVAAGEVDLRELAPPRARLAAHASSPCRAQAAASASSPRRQLLLAPPHAVWGNRYSVTAKVKSVRANQNWWYDACTICKRKTHPNGDKCSDSLCAGQGAEPRYLISFVAVDPDEQENDAASVEFVCFGPTAEEMIGVPDLSLIESTAGGHCHPPSQITRLCGKDSLIHLFICHKLITPSSSAEGSSSDSTTKVPVAESSAAAAARSPTKEEMTQEQTHDGEAPEVVLTPPTTQTPAAAPIKERRVTPTENKSEGNANVYTSEKRSRKEKTARKLYMDSVKSGKLMCSALEP</sequence>
<dbReference type="Gramene" id="TVU10859">
    <property type="protein sequence ID" value="TVU10859"/>
    <property type="gene ID" value="EJB05_44412"/>
</dbReference>
<feature type="non-terminal residue" evidence="2">
    <location>
        <position position="1"/>
    </location>
</feature>
<dbReference type="Proteomes" id="UP000324897">
    <property type="component" value="Chromosome 3"/>
</dbReference>
<feature type="compositionally biased region" description="Basic and acidic residues" evidence="1">
    <location>
        <begin position="254"/>
        <end position="268"/>
    </location>
</feature>
<dbReference type="EMBL" id="RWGY01000039">
    <property type="protein sequence ID" value="TVU10859.1"/>
    <property type="molecule type" value="Genomic_DNA"/>
</dbReference>
<dbReference type="AlphaFoldDB" id="A0A5J9THL7"/>
<feature type="region of interest" description="Disordered" evidence="1">
    <location>
        <begin position="226"/>
        <end position="318"/>
    </location>
</feature>
<dbReference type="SUPFAM" id="SSF50249">
    <property type="entry name" value="Nucleic acid-binding proteins"/>
    <property type="match status" value="1"/>
</dbReference>
<accession>A0A5J9THL7</accession>
<protein>
    <recommendedName>
        <fullName evidence="4">Replication factor A C-terminal domain-containing protein</fullName>
    </recommendedName>
</protein>
<dbReference type="OrthoDB" id="696691at2759"/>
<proteinExistence type="predicted"/>
<comment type="caution">
    <text evidence="2">The sequence shown here is derived from an EMBL/GenBank/DDBJ whole genome shotgun (WGS) entry which is preliminary data.</text>
</comment>
<dbReference type="Gene3D" id="2.40.50.140">
    <property type="entry name" value="Nucleic acid-binding proteins"/>
    <property type="match status" value="1"/>
</dbReference>
<feature type="compositionally biased region" description="Basic and acidic residues" evidence="1">
    <location>
        <begin position="287"/>
        <end position="299"/>
    </location>
</feature>
<dbReference type="InterPro" id="IPR012340">
    <property type="entry name" value="NA-bd_OB-fold"/>
</dbReference>
<name>A0A5J9THL7_9POAL</name>
<dbReference type="PANTHER" id="PTHR47165:SF4">
    <property type="entry name" value="OS03G0429900 PROTEIN"/>
    <property type="match status" value="1"/>
</dbReference>
<gene>
    <name evidence="2" type="ORF">EJB05_44412</name>
</gene>
<evidence type="ECO:0000256" key="1">
    <source>
        <dbReference type="SAM" id="MobiDB-lite"/>
    </source>
</evidence>
<feature type="compositionally biased region" description="Low complexity" evidence="1">
    <location>
        <begin position="226"/>
        <end position="236"/>
    </location>
</feature>
<reference evidence="2 3" key="1">
    <citation type="journal article" date="2019" name="Sci. Rep.">
        <title>A high-quality genome of Eragrostis curvula grass provides insights into Poaceae evolution and supports new strategies to enhance forage quality.</title>
        <authorList>
            <person name="Carballo J."/>
            <person name="Santos B.A.C.M."/>
            <person name="Zappacosta D."/>
            <person name="Garbus I."/>
            <person name="Selva J.P."/>
            <person name="Gallo C.A."/>
            <person name="Diaz A."/>
            <person name="Albertini E."/>
            <person name="Caccamo M."/>
            <person name="Echenique V."/>
        </authorList>
    </citation>
    <scope>NUCLEOTIDE SEQUENCE [LARGE SCALE GENOMIC DNA]</scope>
    <source>
        <strain evidence="3">cv. Victoria</strain>
        <tissue evidence="2">Leaf</tissue>
    </source>
</reference>
<evidence type="ECO:0008006" key="4">
    <source>
        <dbReference type="Google" id="ProtNLM"/>
    </source>
</evidence>